<name>A0ABR1THR5_9PEZI</name>
<evidence type="ECO:0000313" key="3">
    <source>
        <dbReference type="Proteomes" id="UP001446871"/>
    </source>
</evidence>
<feature type="compositionally biased region" description="Polar residues" evidence="1">
    <location>
        <begin position="92"/>
        <end position="106"/>
    </location>
</feature>
<feature type="compositionally biased region" description="Polar residues" evidence="1">
    <location>
        <begin position="17"/>
        <end position="31"/>
    </location>
</feature>
<organism evidence="2 3">
    <name type="scientific">Apiospora saccharicola</name>
    <dbReference type="NCBI Taxonomy" id="335842"/>
    <lineage>
        <taxon>Eukaryota</taxon>
        <taxon>Fungi</taxon>
        <taxon>Dikarya</taxon>
        <taxon>Ascomycota</taxon>
        <taxon>Pezizomycotina</taxon>
        <taxon>Sordariomycetes</taxon>
        <taxon>Xylariomycetidae</taxon>
        <taxon>Amphisphaeriales</taxon>
        <taxon>Apiosporaceae</taxon>
        <taxon>Apiospora</taxon>
    </lineage>
</organism>
<dbReference type="Proteomes" id="UP001446871">
    <property type="component" value="Unassembled WGS sequence"/>
</dbReference>
<gene>
    <name evidence="2" type="ORF">PG996_014232</name>
</gene>
<proteinExistence type="predicted"/>
<dbReference type="EMBL" id="JAQQWM010000009">
    <property type="protein sequence ID" value="KAK8046168.1"/>
    <property type="molecule type" value="Genomic_DNA"/>
</dbReference>
<reference evidence="2 3" key="1">
    <citation type="submission" date="2023-01" db="EMBL/GenBank/DDBJ databases">
        <title>Analysis of 21 Apiospora genomes using comparative genomics revels a genus with tremendous synthesis potential of carbohydrate active enzymes and secondary metabolites.</title>
        <authorList>
            <person name="Sorensen T."/>
        </authorList>
    </citation>
    <scope>NUCLEOTIDE SEQUENCE [LARGE SCALE GENOMIC DNA]</scope>
    <source>
        <strain evidence="2 3">CBS 83171</strain>
    </source>
</reference>
<comment type="caution">
    <text evidence="2">The sequence shown here is derived from an EMBL/GenBank/DDBJ whole genome shotgun (WGS) entry which is preliminary data.</text>
</comment>
<accession>A0ABR1THR5</accession>
<keyword evidence="3" id="KW-1185">Reference proteome</keyword>
<feature type="region of interest" description="Disordered" evidence="1">
    <location>
        <begin position="1"/>
        <end position="37"/>
    </location>
</feature>
<evidence type="ECO:0000256" key="1">
    <source>
        <dbReference type="SAM" id="MobiDB-lite"/>
    </source>
</evidence>
<evidence type="ECO:0000313" key="2">
    <source>
        <dbReference type="EMBL" id="KAK8046168.1"/>
    </source>
</evidence>
<protein>
    <submittedName>
        <fullName evidence="2">Uncharacterized protein</fullName>
    </submittedName>
</protein>
<feature type="region of interest" description="Disordered" evidence="1">
    <location>
        <begin position="89"/>
        <end position="109"/>
    </location>
</feature>
<sequence>MAMANPDAPPKVMRRSAASNPPRTGGNSQQGLMRKRDPRHMTLEKQQQIGAAICYILTKSVGDDGPPTLPRNHLLQLQLLRHDVVRGRIDSGANTGHTHDTGSNASVVPVPKVTSHKSAIDAMQGLD</sequence>